<evidence type="ECO:0000313" key="1">
    <source>
        <dbReference type="EMBL" id="AEL99027.1"/>
    </source>
</evidence>
<sequence length="128" mass="14401">KRINLFTKSMNPNNLLESQRRVTRNTIPSLTITQMQIIQTMQIMILNMPSKPTKHHSNINHRRSNTRYFSFINLSNDPFALATPLIFQALSPTLLTTSPALFSFIGANAEPGMSFAYSTENGLSPFAL</sequence>
<reference evidence="1" key="1">
    <citation type="journal article" date="2011" name="Curr. Biol.">
        <title>Preservation of the y transcriptome in a 10-million-year-old plant sex chromosome system.</title>
        <authorList>
            <person name="Bergero R."/>
            <person name="Charlesworth D."/>
        </authorList>
    </citation>
    <scope>NUCLEOTIDE SEQUENCE</scope>
    <source>
        <tissue evidence="1">Male and female bud flowers</tissue>
    </source>
</reference>
<dbReference type="EMBL" id="JO495565">
    <property type="protein sequence ID" value="AEL99027.1"/>
    <property type="molecule type" value="mRNA"/>
</dbReference>
<feature type="non-terminal residue" evidence="1">
    <location>
        <position position="1"/>
    </location>
</feature>
<protein>
    <submittedName>
        <fullName evidence="1">Uncharacterized protein</fullName>
    </submittedName>
</protein>
<accession>G5DWY0</accession>
<dbReference type="AlphaFoldDB" id="G5DWY0"/>
<name>G5DWY0_SILLA</name>
<organism evidence="1">
    <name type="scientific">Silene latifolia</name>
    <name type="common">White campion</name>
    <name type="synonym">Bladder campion</name>
    <dbReference type="NCBI Taxonomy" id="37657"/>
    <lineage>
        <taxon>Eukaryota</taxon>
        <taxon>Viridiplantae</taxon>
        <taxon>Streptophyta</taxon>
        <taxon>Embryophyta</taxon>
        <taxon>Tracheophyta</taxon>
        <taxon>Spermatophyta</taxon>
        <taxon>Magnoliopsida</taxon>
        <taxon>eudicotyledons</taxon>
        <taxon>Gunneridae</taxon>
        <taxon>Pentapetalae</taxon>
        <taxon>Caryophyllales</taxon>
        <taxon>Caryophyllaceae</taxon>
        <taxon>Sileneae</taxon>
        <taxon>Silene</taxon>
        <taxon>Silene subgen. Behenantha</taxon>
        <taxon>Silene sect. Melandrium</taxon>
    </lineage>
</organism>
<feature type="non-terminal residue" evidence="1">
    <location>
        <position position="128"/>
    </location>
</feature>
<proteinExistence type="evidence at transcript level"/>